<reference evidence="1 2" key="1">
    <citation type="submission" date="2020-02" db="EMBL/GenBank/DDBJ databases">
        <authorList>
            <person name="Ferguson B K."/>
        </authorList>
    </citation>
    <scope>NUCLEOTIDE SEQUENCE [LARGE SCALE GENOMIC DNA]</scope>
</reference>
<organism evidence="1 2">
    <name type="scientific">Nesidiocoris tenuis</name>
    <dbReference type="NCBI Taxonomy" id="355587"/>
    <lineage>
        <taxon>Eukaryota</taxon>
        <taxon>Metazoa</taxon>
        <taxon>Ecdysozoa</taxon>
        <taxon>Arthropoda</taxon>
        <taxon>Hexapoda</taxon>
        <taxon>Insecta</taxon>
        <taxon>Pterygota</taxon>
        <taxon>Neoptera</taxon>
        <taxon>Paraneoptera</taxon>
        <taxon>Hemiptera</taxon>
        <taxon>Heteroptera</taxon>
        <taxon>Panheteroptera</taxon>
        <taxon>Cimicomorpha</taxon>
        <taxon>Miridae</taxon>
        <taxon>Dicyphina</taxon>
        <taxon>Nesidiocoris</taxon>
    </lineage>
</organism>
<protein>
    <submittedName>
        <fullName evidence="1">Uncharacterized protein</fullName>
    </submittedName>
</protein>
<evidence type="ECO:0000313" key="2">
    <source>
        <dbReference type="Proteomes" id="UP000479000"/>
    </source>
</evidence>
<proteinExistence type="predicted"/>
<sequence length="53" mass="6237">MVLVRRWQFPLFTSNFRQRNLVVSQMQSCPSRNPLKTYQPFGTILPKHGQDST</sequence>
<gene>
    <name evidence="1" type="ORF">NTEN_LOCUS14376</name>
</gene>
<accession>A0A6H5H6G9</accession>
<evidence type="ECO:0000313" key="1">
    <source>
        <dbReference type="EMBL" id="CAB0009211.1"/>
    </source>
</evidence>
<dbReference type="Proteomes" id="UP000479000">
    <property type="component" value="Unassembled WGS sequence"/>
</dbReference>
<feature type="non-terminal residue" evidence="1">
    <location>
        <position position="53"/>
    </location>
</feature>
<dbReference type="EMBL" id="CADCXU010021602">
    <property type="protein sequence ID" value="CAB0009211.1"/>
    <property type="molecule type" value="Genomic_DNA"/>
</dbReference>
<keyword evidence="2" id="KW-1185">Reference proteome</keyword>
<dbReference type="AlphaFoldDB" id="A0A6H5H6G9"/>
<name>A0A6H5H6G9_9HEMI</name>